<dbReference type="EMBL" id="GBRH01174251">
    <property type="protein sequence ID" value="JAE23645.1"/>
    <property type="molecule type" value="Transcribed_RNA"/>
</dbReference>
<keyword evidence="1" id="KW-0812">Transmembrane</keyword>
<organism evidence="2">
    <name type="scientific">Arundo donax</name>
    <name type="common">Giant reed</name>
    <name type="synonym">Donax arundinaceus</name>
    <dbReference type="NCBI Taxonomy" id="35708"/>
    <lineage>
        <taxon>Eukaryota</taxon>
        <taxon>Viridiplantae</taxon>
        <taxon>Streptophyta</taxon>
        <taxon>Embryophyta</taxon>
        <taxon>Tracheophyta</taxon>
        <taxon>Spermatophyta</taxon>
        <taxon>Magnoliopsida</taxon>
        <taxon>Liliopsida</taxon>
        <taxon>Poales</taxon>
        <taxon>Poaceae</taxon>
        <taxon>PACMAD clade</taxon>
        <taxon>Arundinoideae</taxon>
        <taxon>Arundineae</taxon>
        <taxon>Arundo</taxon>
    </lineage>
</organism>
<sequence length="65" mass="6978">MAANLVPIASLESPFLSPGLCPGQIPSMTISFALVTVTLWFSWLLKDNVQETCPGLLAEILVTMT</sequence>
<keyword evidence="1" id="KW-0472">Membrane</keyword>
<accession>A0A0A9GEZ2</accession>
<reference evidence="2" key="1">
    <citation type="submission" date="2014-09" db="EMBL/GenBank/DDBJ databases">
        <authorList>
            <person name="Magalhaes I.L.F."/>
            <person name="Oliveira U."/>
            <person name="Santos F.R."/>
            <person name="Vidigal T.H.D.A."/>
            <person name="Brescovit A.D."/>
            <person name="Santos A.J."/>
        </authorList>
    </citation>
    <scope>NUCLEOTIDE SEQUENCE</scope>
    <source>
        <tissue evidence="2">Shoot tissue taken approximately 20 cm above the soil surface</tissue>
    </source>
</reference>
<protein>
    <submittedName>
        <fullName evidence="2">Uncharacterized protein</fullName>
    </submittedName>
</protein>
<feature type="transmembrane region" description="Helical" evidence="1">
    <location>
        <begin position="25"/>
        <end position="45"/>
    </location>
</feature>
<evidence type="ECO:0000256" key="1">
    <source>
        <dbReference type="SAM" id="Phobius"/>
    </source>
</evidence>
<proteinExistence type="predicted"/>
<dbReference type="AlphaFoldDB" id="A0A0A9GEZ2"/>
<evidence type="ECO:0000313" key="2">
    <source>
        <dbReference type="EMBL" id="JAE23645.1"/>
    </source>
</evidence>
<keyword evidence="1" id="KW-1133">Transmembrane helix</keyword>
<reference evidence="2" key="2">
    <citation type="journal article" date="2015" name="Data Brief">
        <title>Shoot transcriptome of the giant reed, Arundo donax.</title>
        <authorList>
            <person name="Barrero R.A."/>
            <person name="Guerrero F.D."/>
            <person name="Moolhuijzen P."/>
            <person name="Goolsby J.A."/>
            <person name="Tidwell J."/>
            <person name="Bellgard S.E."/>
            <person name="Bellgard M.I."/>
        </authorList>
    </citation>
    <scope>NUCLEOTIDE SEQUENCE</scope>
    <source>
        <tissue evidence="2">Shoot tissue taken approximately 20 cm above the soil surface</tissue>
    </source>
</reference>
<name>A0A0A9GEZ2_ARUDO</name>